<accession>A0A514Z6F8</accession>
<dbReference type="EMBL" id="CP041356">
    <property type="protein sequence ID" value="QDK70191.1"/>
    <property type="molecule type" value="Genomic_DNA"/>
</dbReference>
<proteinExistence type="predicted"/>
<sequence>MGTSKLSSNSIVAQGAISELVGIDTSSHKNKTISLGSSNIASMKAGESVSNQMLNLVSDFSSVILKQAKKFPELAHKIEERDISDAQQFKK</sequence>
<protein>
    <submittedName>
        <fullName evidence="1">TIGR04197 family type VII secretion effector</fullName>
    </submittedName>
</protein>
<dbReference type="Proteomes" id="UP000315128">
    <property type="component" value="Chromosome"/>
</dbReference>
<dbReference type="OrthoDB" id="2224745at2"/>
<evidence type="ECO:0000313" key="2">
    <source>
        <dbReference type="Proteomes" id="UP000315128"/>
    </source>
</evidence>
<name>A0A514Z6F8_9LACT</name>
<dbReference type="RefSeq" id="WP_142765817.1">
    <property type="nucleotide sequence ID" value="NZ_CP041356.1"/>
</dbReference>
<keyword evidence="2" id="KW-1185">Reference proteome</keyword>
<evidence type="ECO:0000313" key="1">
    <source>
        <dbReference type="EMBL" id="QDK70191.1"/>
    </source>
</evidence>
<reference evidence="1 2" key="1">
    <citation type="submission" date="2019-07" db="EMBL/GenBank/DDBJ databases">
        <title>Genome sequencing of KACC 19320.</title>
        <authorList>
            <person name="Heo J."/>
            <person name="Kim S.-J."/>
            <person name="Kim J.-S."/>
            <person name="Hong S.-B."/>
            <person name="Kwon S.-W."/>
        </authorList>
    </citation>
    <scope>NUCLEOTIDE SEQUENCE [LARGE SCALE GENOMIC DNA]</scope>
    <source>
        <strain evidence="1 2">KACC 19320</strain>
    </source>
</reference>
<dbReference type="AlphaFoldDB" id="A0A514Z6F8"/>
<organism evidence="1 2">
    <name type="scientific">Lactococcus protaetiae</name>
    <dbReference type="NCBI Taxonomy" id="2592653"/>
    <lineage>
        <taxon>Bacteria</taxon>
        <taxon>Bacillati</taxon>
        <taxon>Bacillota</taxon>
        <taxon>Bacilli</taxon>
        <taxon>Lactobacillales</taxon>
        <taxon>Streptococcaceae</taxon>
        <taxon>Lactococcus</taxon>
    </lineage>
</organism>
<dbReference type="KEGG" id="lack:FLP15_02085"/>
<gene>
    <name evidence="1" type="ORF">FLP15_02085</name>
</gene>